<dbReference type="EMBL" id="AODM01000005">
    <property type="protein sequence ID" value="EUJ64835.1"/>
    <property type="molecule type" value="Genomic_DNA"/>
</dbReference>
<comment type="caution">
    <text evidence="1">The sequence shown here is derived from an EMBL/GenBank/DDBJ whole genome shotgun (WGS) entry which is preliminary data.</text>
</comment>
<dbReference type="RefSeq" id="WP_036061926.1">
    <property type="nucleotide sequence ID" value="NZ_AODM01000005.1"/>
</dbReference>
<accession>W7DSH4</accession>
<organism evidence="1 2">
    <name type="scientific">Listeria fleischmannii FSL S10-1203</name>
    <dbReference type="NCBI Taxonomy" id="1265822"/>
    <lineage>
        <taxon>Bacteria</taxon>
        <taxon>Bacillati</taxon>
        <taxon>Bacillota</taxon>
        <taxon>Bacilli</taxon>
        <taxon>Bacillales</taxon>
        <taxon>Listeriaceae</taxon>
        <taxon>Listeria</taxon>
    </lineage>
</organism>
<protein>
    <submittedName>
        <fullName evidence="1">Uncharacterized protein</fullName>
    </submittedName>
</protein>
<name>W7DSH4_9LIST</name>
<gene>
    <name evidence="1" type="ORF">MCOL2_01530</name>
</gene>
<reference evidence="1 2" key="1">
    <citation type="submission" date="2012-12" db="EMBL/GenBank/DDBJ databases">
        <title>Novel taxa of Listeriaceae from agricultural environments in the United States.</title>
        <authorList>
            <person name="den Bakker H.C."/>
            <person name="Allred A."/>
            <person name="Warchocki S."/>
            <person name="Wright E.M."/>
            <person name="Burrell A."/>
            <person name="Nightingale K.K."/>
            <person name="Kephart D."/>
            <person name="Wiedmann M."/>
        </authorList>
    </citation>
    <scope>NUCLEOTIDE SEQUENCE [LARGE SCALE GENOMIC DNA]</scope>
    <source>
        <strain evidence="1 2">FSL S10-1203</strain>
    </source>
</reference>
<proteinExistence type="predicted"/>
<evidence type="ECO:0000313" key="2">
    <source>
        <dbReference type="Proteomes" id="UP000019241"/>
    </source>
</evidence>
<dbReference type="Proteomes" id="UP000019241">
    <property type="component" value="Unassembled WGS sequence"/>
</dbReference>
<evidence type="ECO:0000313" key="1">
    <source>
        <dbReference type="EMBL" id="EUJ64835.1"/>
    </source>
</evidence>
<sequence length="80" mass="10152">MDYQTFFKVDVVNWIEESNRQLEKHTLFAREYWNWVMNSTRQLCDKYDNHPLVMQQVKLLYEYQEEMYREYRQRMTVGEE</sequence>
<dbReference type="PATRIC" id="fig|1265822.4.peg.312"/>
<dbReference type="AlphaFoldDB" id="W7DSH4"/>